<feature type="transmembrane region" description="Helical" evidence="9">
    <location>
        <begin position="812"/>
        <end position="829"/>
    </location>
</feature>
<comment type="caution">
    <text evidence="7">Lacks conserved residue(s) required for the propagation of feature annotation.</text>
</comment>
<dbReference type="SUPFAM" id="SSF49899">
    <property type="entry name" value="Concanavalin A-like lectins/glucanases"/>
    <property type="match status" value="1"/>
</dbReference>
<evidence type="ECO:0000256" key="2">
    <source>
        <dbReference type="ARBA" id="ARBA00004141"/>
    </source>
</evidence>
<dbReference type="CDD" id="cd00112">
    <property type="entry name" value="LDLa"/>
    <property type="match status" value="1"/>
</dbReference>
<accession>A0AAE1QGT5</accession>
<keyword evidence="9" id="KW-1133">Transmembrane helix</keyword>
<comment type="caution">
    <text evidence="13">The sequence shown here is derived from an EMBL/GenBank/DDBJ whole genome shotgun (WGS) entry which is preliminary data.</text>
</comment>
<dbReference type="SUPFAM" id="SSF57424">
    <property type="entry name" value="LDL receptor-like module"/>
    <property type="match status" value="1"/>
</dbReference>
<feature type="disulfide bond" evidence="7">
    <location>
        <begin position="464"/>
        <end position="482"/>
    </location>
</feature>
<keyword evidence="5 7" id="KW-1015">Disulfide bond</keyword>
<dbReference type="InterPro" id="IPR018378">
    <property type="entry name" value="C-type_lectin_CS"/>
</dbReference>
<dbReference type="GO" id="GO:0046872">
    <property type="term" value="F:metal ion binding"/>
    <property type="evidence" value="ECO:0007669"/>
    <property type="project" value="UniProtKB-KW"/>
</dbReference>
<dbReference type="SUPFAM" id="SSF56436">
    <property type="entry name" value="C-type lectin-like"/>
    <property type="match status" value="1"/>
</dbReference>
<dbReference type="InterPro" id="IPR038050">
    <property type="entry name" value="Neuro_actylchol_rec"/>
</dbReference>
<keyword evidence="9" id="KW-0812">Transmembrane</keyword>
<dbReference type="PROSITE" id="PS50041">
    <property type="entry name" value="C_TYPE_LECTIN_2"/>
    <property type="match status" value="1"/>
</dbReference>
<dbReference type="SMART" id="SM00159">
    <property type="entry name" value="PTX"/>
    <property type="match status" value="1"/>
</dbReference>
<dbReference type="PROSITE" id="PS51828">
    <property type="entry name" value="PTX_2"/>
    <property type="match status" value="1"/>
</dbReference>
<dbReference type="Gene3D" id="4.10.400.10">
    <property type="entry name" value="Low-density Lipoprotein Receptor"/>
    <property type="match status" value="1"/>
</dbReference>
<dbReference type="SUPFAM" id="SSF90112">
    <property type="entry name" value="Neurotransmitter-gated ion-channel transmembrane pore"/>
    <property type="match status" value="1"/>
</dbReference>
<dbReference type="InterPro" id="IPR023415">
    <property type="entry name" value="LDLR_class-A_CS"/>
</dbReference>
<feature type="transmembrane region" description="Helical" evidence="9">
    <location>
        <begin position="929"/>
        <end position="948"/>
    </location>
</feature>
<dbReference type="InterPro" id="IPR006202">
    <property type="entry name" value="Neur_chan_lig-bd"/>
</dbReference>
<dbReference type="SUPFAM" id="SSF63712">
    <property type="entry name" value="Nicotinic receptor ligand binding domain-like"/>
    <property type="match status" value="1"/>
</dbReference>
<evidence type="ECO:0000256" key="5">
    <source>
        <dbReference type="ARBA" id="ARBA00023157"/>
    </source>
</evidence>
<protein>
    <recommendedName>
        <fullName evidence="15">C-type lectin domain-containing protein</fullName>
    </recommendedName>
</protein>
<feature type="domain" description="C-type lectin" evidence="11">
    <location>
        <begin position="238"/>
        <end position="354"/>
    </location>
</feature>
<keyword evidence="4" id="KW-0106">Calcium</keyword>
<dbReference type="InterPro" id="IPR036734">
    <property type="entry name" value="Neur_chan_lig-bd_sf"/>
</dbReference>
<feature type="signal peptide" evidence="10">
    <location>
        <begin position="1"/>
        <end position="24"/>
    </location>
</feature>
<dbReference type="Gene3D" id="1.20.58.390">
    <property type="entry name" value="Neurotransmitter-gated ion-channel transmembrane domain"/>
    <property type="match status" value="1"/>
</dbReference>
<evidence type="ECO:0000256" key="10">
    <source>
        <dbReference type="SAM" id="SignalP"/>
    </source>
</evidence>
<dbReference type="Proteomes" id="UP001292094">
    <property type="component" value="Unassembled WGS sequence"/>
</dbReference>
<evidence type="ECO:0000313" key="14">
    <source>
        <dbReference type="Proteomes" id="UP001292094"/>
    </source>
</evidence>
<evidence type="ECO:0000256" key="9">
    <source>
        <dbReference type="SAM" id="Phobius"/>
    </source>
</evidence>
<dbReference type="PROSITE" id="PS01209">
    <property type="entry name" value="LDLRA_1"/>
    <property type="match status" value="1"/>
</dbReference>
<dbReference type="Pfam" id="PF02931">
    <property type="entry name" value="Neur_chan_LBD"/>
    <property type="match status" value="1"/>
</dbReference>
<dbReference type="PRINTS" id="PR00895">
    <property type="entry name" value="PENTAXIN"/>
</dbReference>
<evidence type="ECO:0000256" key="8">
    <source>
        <dbReference type="SAM" id="MobiDB-lite"/>
    </source>
</evidence>
<reference evidence="13" key="1">
    <citation type="submission" date="2023-11" db="EMBL/GenBank/DDBJ databases">
        <title>Genome assemblies of two species of porcelain crab, Petrolisthes cinctipes and Petrolisthes manimaculis (Anomura: Porcellanidae).</title>
        <authorList>
            <person name="Angst P."/>
        </authorList>
    </citation>
    <scope>NUCLEOTIDE SEQUENCE</scope>
    <source>
        <strain evidence="13">PB745_02</strain>
        <tissue evidence="13">Gill</tissue>
    </source>
</reference>
<gene>
    <name evidence="13" type="ORF">Pmani_003191</name>
</gene>
<comment type="subcellular location">
    <subcellularLocation>
        <location evidence="2">Membrane</location>
        <topology evidence="2">Multi-pass membrane protein</topology>
    </subcellularLocation>
</comment>
<dbReference type="InterPro" id="IPR001759">
    <property type="entry name" value="PTX_dom"/>
</dbReference>
<evidence type="ECO:0000256" key="3">
    <source>
        <dbReference type="ARBA" id="ARBA00022723"/>
    </source>
</evidence>
<dbReference type="InterPro" id="IPR016187">
    <property type="entry name" value="CTDL_fold"/>
</dbReference>
<dbReference type="Pfam" id="PF00059">
    <property type="entry name" value="Lectin_C"/>
    <property type="match status" value="1"/>
</dbReference>
<dbReference type="PROSITE" id="PS50068">
    <property type="entry name" value="LDLRA_2"/>
    <property type="match status" value="1"/>
</dbReference>
<organism evidence="13 14">
    <name type="scientific">Petrolisthes manimaculis</name>
    <dbReference type="NCBI Taxonomy" id="1843537"/>
    <lineage>
        <taxon>Eukaryota</taxon>
        <taxon>Metazoa</taxon>
        <taxon>Ecdysozoa</taxon>
        <taxon>Arthropoda</taxon>
        <taxon>Crustacea</taxon>
        <taxon>Multicrustacea</taxon>
        <taxon>Malacostraca</taxon>
        <taxon>Eumalacostraca</taxon>
        <taxon>Eucarida</taxon>
        <taxon>Decapoda</taxon>
        <taxon>Pleocyemata</taxon>
        <taxon>Anomura</taxon>
        <taxon>Galatheoidea</taxon>
        <taxon>Porcellanidae</taxon>
        <taxon>Petrolisthes</taxon>
    </lineage>
</organism>
<feature type="disulfide bond" evidence="7">
    <location>
        <begin position="476"/>
        <end position="491"/>
    </location>
</feature>
<evidence type="ECO:0000256" key="1">
    <source>
        <dbReference type="ARBA" id="ARBA00001913"/>
    </source>
</evidence>
<evidence type="ECO:0008006" key="15">
    <source>
        <dbReference type="Google" id="ProtNLM"/>
    </source>
</evidence>
<feature type="domain" description="Pentraxin (PTX)" evidence="12">
    <location>
        <begin position="17"/>
        <end position="224"/>
    </location>
</feature>
<dbReference type="Gene3D" id="2.60.120.200">
    <property type="match status" value="1"/>
</dbReference>
<feature type="compositionally biased region" description="Basic and acidic residues" evidence="8">
    <location>
        <begin position="743"/>
        <end position="763"/>
    </location>
</feature>
<keyword evidence="6" id="KW-0325">Glycoprotein</keyword>
<dbReference type="InterPro" id="IPR013320">
    <property type="entry name" value="ConA-like_dom_sf"/>
</dbReference>
<proteinExistence type="predicted"/>
<dbReference type="GO" id="GO:0005230">
    <property type="term" value="F:extracellular ligand-gated monoatomic ion channel activity"/>
    <property type="evidence" value="ECO:0007669"/>
    <property type="project" value="InterPro"/>
</dbReference>
<feature type="transmembrane region" description="Helical" evidence="9">
    <location>
        <begin position="849"/>
        <end position="868"/>
    </location>
</feature>
<dbReference type="InterPro" id="IPR051360">
    <property type="entry name" value="Neuronal_Pentraxin_Related"/>
</dbReference>
<dbReference type="InterPro" id="IPR036719">
    <property type="entry name" value="Neuro-gated_channel_TM_sf"/>
</dbReference>
<feature type="region of interest" description="Disordered" evidence="8">
    <location>
        <begin position="743"/>
        <end position="766"/>
    </location>
</feature>
<dbReference type="InterPro" id="IPR036055">
    <property type="entry name" value="LDL_receptor-like_sf"/>
</dbReference>
<feature type="transmembrane region" description="Helical" evidence="9">
    <location>
        <begin position="786"/>
        <end position="805"/>
    </location>
</feature>
<dbReference type="AlphaFoldDB" id="A0AAE1QGT5"/>
<dbReference type="SMART" id="SM00192">
    <property type="entry name" value="LDLa"/>
    <property type="match status" value="1"/>
</dbReference>
<evidence type="ECO:0000256" key="7">
    <source>
        <dbReference type="PROSITE-ProRule" id="PRU00124"/>
    </source>
</evidence>
<sequence>MLAFTCRCHHRHLHLFCFMIVCLSANTQVYLQYDFPPNNITTTPATRLSVCYRIRIERFADYNIHLSYATSNRQANTLLFYTSGTQLVSFVNNVEQRLNLGSPLDLLPETWNHLCHVITPQRYIIYWQGKKLGETTTTTMKMGLPLNGTLILGQEQDLLAGDFAYSQVLHGDISQVNIWDRELGPSEVSLLAACTSNMRGNVFAMDGGQGVEETIKLVGKVSVAVVPLQQLCQSDLHYLILPERRSVPASLTQCRLLHAPLTVPTSQRDNTRLQRALQPFASTCSSTPWKLWLGVTDESQEGVWKSLDTGRVLNYNNFVPPFPYGGLLDNCVALFTDGTWGDAKCSDKKCSVCDIQPSKFLRLRGLCFEDEHETRFRASGGYLDGRPVFRGFYDLLIAWNKTTSQWVLSNINNKTLAITSPLDLVEYPLGLRRWVVVSLLCGAHPGDTLQLSLSPCSTRHHFMCRSGECVTRRHRCNMRYECSDGSDEENCHVINLQGGYSSHLTPPGNGMINSASVQNMGPIAKQPSNQDDEYHNEMNGWDIKKDPLMITPSMTILRILSIDETDFSVTAKVRVTLRWVDSRLSFSHLADEGGKAGRRGTALMLEDLGKIWVPEYRLYELRGARSEVLKESVTVASANNPTLPNINDVKMDVAYPGRENPLTLTRDHLATFTCSSHHHHQYHFTYPFSTHRCPITLRLASTYKGFVRFDKHNERVKFAGVHELLGYSVLGFGLKDTEEEEERKKKLEKSKQREERDGQHLEEKEEEEVEEEMIAILEVQCHVNGLVLSFFAPTILLVGISWATFFIGWDALLTRAVLSMGLMFLLFHLRLSLSTSTVPPSPSIRLIDVWYFVYIVIMSVNILVHILVPQLPSPSPRDPSPLPKGKTLFVRPAGSVNGGVVIGRESHEERKERPSTTTHPRLLLAYRNILLPSVVIIFNIVFWLLLMAR</sequence>
<evidence type="ECO:0000259" key="11">
    <source>
        <dbReference type="PROSITE" id="PS50041"/>
    </source>
</evidence>
<dbReference type="Pfam" id="PF00354">
    <property type="entry name" value="Pentaxin"/>
    <property type="match status" value="1"/>
</dbReference>
<dbReference type="InterPro" id="IPR016186">
    <property type="entry name" value="C-type_lectin-like/link_sf"/>
</dbReference>
<evidence type="ECO:0000313" key="13">
    <source>
        <dbReference type="EMBL" id="KAK4326279.1"/>
    </source>
</evidence>
<dbReference type="Pfam" id="PF00057">
    <property type="entry name" value="Ldl_recept_a"/>
    <property type="match status" value="1"/>
</dbReference>
<dbReference type="SMART" id="SM00034">
    <property type="entry name" value="CLECT"/>
    <property type="match status" value="1"/>
</dbReference>
<dbReference type="CDD" id="cd00037">
    <property type="entry name" value="CLECT"/>
    <property type="match status" value="1"/>
</dbReference>
<dbReference type="GO" id="GO:0016020">
    <property type="term" value="C:membrane"/>
    <property type="evidence" value="ECO:0007669"/>
    <property type="project" value="UniProtKB-SubCell"/>
</dbReference>
<keyword evidence="9" id="KW-0472">Membrane</keyword>
<evidence type="ECO:0000256" key="6">
    <source>
        <dbReference type="ARBA" id="ARBA00023180"/>
    </source>
</evidence>
<keyword evidence="14" id="KW-1185">Reference proteome</keyword>
<dbReference type="PANTHER" id="PTHR19277:SF125">
    <property type="entry name" value="B6"/>
    <property type="match status" value="1"/>
</dbReference>
<dbReference type="Gene3D" id="3.10.100.10">
    <property type="entry name" value="Mannose-Binding Protein A, subunit A"/>
    <property type="match status" value="1"/>
</dbReference>
<dbReference type="PROSITE" id="PS00615">
    <property type="entry name" value="C_TYPE_LECTIN_1"/>
    <property type="match status" value="1"/>
</dbReference>
<name>A0AAE1QGT5_9EUCA</name>
<dbReference type="EMBL" id="JAWZYT010000228">
    <property type="protein sequence ID" value="KAK4326279.1"/>
    <property type="molecule type" value="Genomic_DNA"/>
</dbReference>
<dbReference type="InterPro" id="IPR002172">
    <property type="entry name" value="LDrepeatLR_classA_rpt"/>
</dbReference>
<keyword evidence="10" id="KW-0732">Signal</keyword>
<evidence type="ECO:0000259" key="12">
    <source>
        <dbReference type="PROSITE" id="PS51828"/>
    </source>
</evidence>
<dbReference type="InterPro" id="IPR001304">
    <property type="entry name" value="C-type_lectin-like"/>
</dbReference>
<feature type="chain" id="PRO_5042066697" description="C-type lectin domain-containing protein" evidence="10">
    <location>
        <begin position="25"/>
        <end position="949"/>
    </location>
</feature>
<comment type="cofactor">
    <cofactor evidence="1">
        <name>Ca(2+)</name>
        <dbReference type="ChEBI" id="CHEBI:29108"/>
    </cofactor>
</comment>
<dbReference type="PANTHER" id="PTHR19277">
    <property type="entry name" value="PENTRAXIN"/>
    <property type="match status" value="1"/>
</dbReference>
<keyword evidence="3" id="KW-0479">Metal-binding</keyword>
<evidence type="ECO:0000256" key="4">
    <source>
        <dbReference type="ARBA" id="ARBA00022837"/>
    </source>
</evidence>
<dbReference type="Gene3D" id="2.70.170.10">
    <property type="entry name" value="Neurotransmitter-gated ion-channel ligand-binding domain"/>
    <property type="match status" value="1"/>
</dbReference>